<sequence>MSTKSADHIKIKRAYEPPASEDGTRVLIDRLWPRGVKKADAAIDEWMKTIAPSTELRKWFGHAPERWPEFQRRYRSELQRQGAELGRLRELAQDGPVTLVYAAHDAAHNDAVVLRKLLLSGD</sequence>
<reference evidence="2" key="1">
    <citation type="submission" date="2019-10" db="EMBL/GenBank/DDBJ databases">
        <title>Complete Genome Sequence of Bradyrhizobium betae type strain PL7HG1T.</title>
        <authorList>
            <person name="Bromfield E.S.P."/>
            <person name="Cloutier S."/>
        </authorList>
    </citation>
    <scope>NUCLEOTIDE SEQUENCE [LARGE SCALE GENOMIC DNA]</scope>
    <source>
        <strain evidence="2">PL7HG1</strain>
    </source>
</reference>
<protein>
    <submittedName>
        <fullName evidence="1">DUF488 family protein</fullName>
    </submittedName>
</protein>
<evidence type="ECO:0000313" key="1">
    <source>
        <dbReference type="EMBL" id="QFI77055.1"/>
    </source>
</evidence>
<dbReference type="OrthoDB" id="9790745at2"/>
<dbReference type="Proteomes" id="UP000325641">
    <property type="component" value="Chromosome"/>
</dbReference>
<dbReference type="PANTHER" id="PTHR36849">
    <property type="entry name" value="CYTOPLASMIC PROTEIN-RELATED"/>
    <property type="match status" value="1"/>
</dbReference>
<accession>A0A5P6PFE3</accession>
<dbReference type="Pfam" id="PF22752">
    <property type="entry name" value="DUF488-N3i"/>
    <property type="match status" value="1"/>
</dbReference>
<dbReference type="InterPro" id="IPR052552">
    <property type="entry name" value="YeaO-like"/>
</dbReference>
<dbReference type="PANTHER" id="PTHR36849:SF1">
    <property type="entry name" value="CYTOPLASMIC PROTEIN"/>
    <property type="match status" value="1"/>
</dbReference>
<proteinExistence type="predicted"/>
<organism evidence="1 2">
    <name type="scientific">Bradyrhizobium betae</name>
    <dbReference type="NCBI Taxonomy" id="244734"/>
    <lineage>
        <taxon>Bacteria</taxon>
        <taxon>Pseudomonadati</taxon>
        <taxon>Pseudomonadota</taxon>
        <taxon>Alphaproteobacteria</taxon>
        <taxon>Hyphomicrobiales</taxon>
        <taxon>Nitrobacteraceae</taxon>
        <taxon>Bradyrhizobium</taxon>
    </lineage>
</organism>
<dbReference type="EMBL" id="CP044543">
    <property type="protein sequence ID" value="QFI77055.1"/>
    <property type="molecule type" value="Genomic_DNA"/>
</dbReference>
<dbReference type="AlphaFoldDB" id="A0A5P6PFE3"/>
<name>A0A5P6PFE3_9BRAD</name>
<gene>
    <name evidence="1" type="ORF">F8237_02515</name>
</gene>
<evidence type="ECO:0000313" key="2">
    <source>
        <dbReference type="Proteomes" id="UP000325641"/>
    </source>
</evidence>
<dbReference type="KEGG" id="bbet:F8237_02515"/>